<evidence type="ECO:0000313" key="2">
    <source>
        <dbReference type="EMBL" id="SFF39367.1"/>
    </source>
</evidence>
<dbReference type="InterPro" id="IPR021224">
    <property type="entry name" value="DUF2690"/>
</dbReference>
<dbReference type="RefSeq" id="WP_093618394.1">
    <property type="nucleotide sequence ID" value="NZ_BOMT01000052.1"/>
</dbReference>
<organism evidence="2 3">
    <name type="scientific">Actinoplanes philippinensis</name>
    <dbReference type="NCBI Taxonomy" id="35752"/>
    <lineage>
        <taxon>Bacteria</taxon>
        <taxon>Bacillati</taxon>
        <taxon>Actinomycetota</taxon>
        <taxon>Actinomycetes</taxon>
        <taxon>Micromonosporales</taxon>
        <taxon>Micromonosporaceae</taxon>
        <taxon>Actinoplanes</taxon>
    </lineage>
</organism>
<keyword evidence="3" id="KW-1185">Reference proteome</keyword>
<dbReference type="Proteomes" id="UP000199645">
    <property type="component" value="Unassembled WGS sequence"/>
</dbReference>
<sequence length="156" mass="16319">MIRSRLLRSAVIVLLAAGAGLVATPGASFAAPYDGQNPETSGCANTATTPRSASIYAGSVKVGVVQLRYSTACRTVWGRTIAYYSTKGLTQVYRNSDGAYQSCLPFTWVASLGGYSCYTPMLNDAGVTSYATGWAWTSGNTDVGSASTGSYLQLQP</sequence>
<dbReference type="EMBL" id="FONV01000009">
    <property type="protein sequence ID" value="SFF39367.1"/>
    <property type="molecule type" value="Genomic_DNA"/>
</dbReference>
<keyword evidence="1" id="KW-0732">Signal</keyword>
<feature type="chain" id="PRO_5011509785" description="DUF2690 domain-containing protein" evidence="1">
    <location>
        <begin position="31"/>
        <end position="156"/>
    </location>
</feature>
<name>A0A1I2IE50_9ACTN</name>
<evidence type="ECO:0000313" key="3">
    <source>
        <dbReference type="Proteomes" id="UP000199645"/>
    </source>
</evidence>
<accession>A0A1I2IE50</accession>
<dbReference type="OrthoDB" id="2863790at2"/>
<protein>
    <recommendedName>
        <fullName evidence="4">DUF2690 domain-containing protein</fullName>
    </recommendedName>
</protein>
<feature type="signal peptide" evidence="1">
    <location>
        <begin position="1"/>
        <end position="30"/>
    </location>
</feature>
<reference evidence="2 3" key="1">
    <citation type="submission" date="2016-10" db="EMBL/GenBank/DDBJ databases">
        <authorList>
            <person name="de Groot N.N."/>
        </authorList>
    </citation>
    <scope>NUCLEOTIDE SEQUENCE [LARGE SCALE GENOMIC DNA]</scope>
    <source>
        <strain evidence="2 3">DSM 43019</strain>
    </source>
</reference>
<gene>
    <name evidence="2" type="ORF">SAMN05421541_109504</name>
</gene>
<evidence type="ECO:0000256" key="1">
    <source>
        <dbReference type="SAM" id="SignalP"/>
    </source>
</evidence>
<proteinExistence type="predicted"/>
<evidence type="ECO:0008006" key="4">
    <source>
        <dbReference type="Google" id="ProtNLM"/>
    </source>
</evidence>
<dbReference type="AlphaFoldDB" id="A0A1I2IE50"/>
<dbReference type="Pfam" id="PF10901">
    <property type="entry name" value="DUF2690"/>
    <property type="match status" value="1"/>
</dbReference>